<accession>A0A426ZIH2</accession>
<proteinExistence type="predicted"/>
<reference evidence="2 3" key="1">
    <citation type="journal article" date="2014" name="Agronomy (Basel)">
        <title>A Draft Genome Sequence for Ensete ventricosum, the Drought-Tolerant Tree Against Hunger.</title>
        <authorList>
            <person name="Harrison J."/>
            <person name="Moore K.A."/>
            <person name="Paszkiewicz K."/>
            <person name="Jones T."/>
            <person name="Grant M."/>
            <person name="Ambacheew D."/>
            <person name="Muzemil S."/>
            <person name="Studholme D.J."/>
        </authorList>
    </citation>
    <scope>NUCLEOTIDE SEQUENCE [LARGE SCALE GENOMIC DNA]</scope>
</reference>
<feature type="signal peptide" evidence="1">
    <location>
        <begin position="1"/>
        <end position="23"/>
    </location>
</feature>
<evidence type="ECO:0000313" key="2">
    <source>
        <dbReference type="EMBL" id="RRT63803.1"/>
    </source>
</evidence>
<keyword evidence="1" id="KW-0732">Signal</keyword>
<dbReference type="AlphaFoldDB" id="A0A426ZIH2"/>
<comment type="caution">
    <text evidence="2">The sequence shown here is derived from an EMBL/GenBank/DDBJ whole genome shotgun (WGS) entry which is preliminary data.</text>
</comment>
<name>A0A426ZIH2_ENSVE</name>
<sequence>MLVDQSFYSFLLSFFVLFNLVSAAQIFNQQSCGCWIVHNIRVKDIDGTLFNQILLTPILCCEMSYFILNFSFLSSHPVVIPSLSYF</sequence>
<evidence type="ECO:0008006" key="4">
    <source>
        <dbReference type="Google" id="ProtNLM"/>
    </source>
</evidence>
<protein>
    <recommendedName>
        <fullName evidence="4">Secreted protein</fullName>
    </recommendedName>
</protein>
<gene>
    <name evidence="2" type="ORF">B296_00035480</name>
</gene>
<dbReference type="EMBL" id="AMZH03006451">
    <property type="protein sequence ID" value="RRT63803.1"/>
    <property type="molecule type" value="Genomic_DNA"/>
</dbReference>
<feature type="chain" id="PRO_5019031763" description="Secreted protein" evidence="1">
    <location>
        <begin position="24"/>
        <end position="86"/>
    </location>
</feature>
<dbReference type="Proteomes" id="UP000287651">
    <property type="component" value="Unassembled WGS sequence"/>
</dbReference>
<organism evidence="2 3">
    <name type="scientific">Ensete ventricosum</name>
    <name type="common">Abyssinian banana</name>
    <name type="synonym">Musa ensete</name>
    <dbReference type="NCBI Taxonomy" id="4639"/>
    <lineage>
        <taxon>Eukaryota</taxon>
        <taxon>Viridiplantae</taxon>
        <taxon>Streptophyta</taxon>
        <taxon>Embryophyta</taxon>
        <taxon>Tracheophyta</taxon>
        <taxon>Spermatophyta</taxon>
        <taxon>Magnoliopsida</taxon>
        <taxon>Liliopsida</taxon>
        <taxon>Zingiberales</taxon>
        <taxon>Musaceae</taxon>
        <taxon>Ensete</taxon>
    </lineage>
</organism>
<evidence type="ECO:0000313" key="3">
    <source>
        <dbReference type="Proteomes" id="UP000287651"/>
    </source>
</evidence>
<evidence type="ECO:0000256" key="1">
    <source>
        <dbReference type="SAM" id="SignalP"/>
    </source>
</evidence>